<accession>A0A8K0QZ29</accession>
<keyword evidence="1" id="KW-0472">Membrane</keyword>
<keyword evidence="1" id="KW-1133">Transmembrane helix</keyword>
<keyword evidence="1" id="KW-0812">Transmembrane</keyword>
<dbReference type="Proteomes" id="UP000813461">
    <property type="component" value="Unassembled WGS sequence"/>
</dbReference>
<reference evidence="2" key="1">
    <citation type="journal article" date="2021" name="Nat. Commun.">
        <title>Genetic determinants of endophytism in the Arabidopsis root mycobiome.</title>
        <authorList>
            <person name="Mesny F."/>
            <person name="Miyauchi S."/>
            <person name="Thiergart T."/>
            <person name="Pickel B."/>
            <person name="Atanasova L."/>
            <person name="Karlsson M."/>
            <person name="Huettel B."/>
            <person name="Barry K.W."/>
            <person name="Haridas S."/>
            <person name="Chen C."/>
            <person name="Bauer D."/>
            <person name="Andreopoulos W."/>
            <person name="Pangilinan J."/>
            <person name="LaButti K."/>
            <person name="Riley R."/>
            <person name="Lipzen A."/>
            <person name="Clum A."/>
            <person name="Drula E."/>
            <person name="Henrissat B."/>
            <person name="Kohler A."/>
            <person name="Grigoriev I.V."/>
            <person name="Martin F.M."/>
            <person name="Hacquard S."/>
        </authorList>
    </citation>
    <scope>NUCLEOTIDE SEQUENCE</scope>
    <source>
        <strain evidence="2">MPI-SDFR-AT-0120</strain>
    </source>
</reference>
<evidence type="ECO:0000313" key="2">
    <source>
        <dbReference type="EMBL" id="KAH7079596.1"/>
    </source>
</evidence>
<organism evidence="2 3">
    <name type="scientific">Paraphoma chrysanthemicola</name>
    <dbReference type="NCBI Taxonomy" id="798071"/>
    <lineage>
        <taxon>Eukaryota</taxon>
        <taxon>Fungi</taxon>
        <taxon>Dikarya</taxon>
        <taxon>Ascomycota</taxon>
        <taxon>Pezizomycotina</taxon>
        <taxon>Dothideomycetes</taxon>
        <taxon>Pleosporomycetidae</taxon>
        <taxon>Pleosporales</taxon>
        <taxon>Pleosporineae</taxon>
        <taxon>Phaeosphaeriaceae</taxon>
        <taxon>Paraphoma</taxon>
    </lineage>
</organism>
<feature type="transmembrane region" description="Helical" evidence="1">
    <location>
        <begin position="66"/>
        <end position="84"/>
    </location>
</feature>
<keyword evidence="3" id="KW-1185">Reference proteome</keyword>
<protein>
    <submittedName>
        <fullName evidence="2">Uncharacterized protein</fullName>
    </submittedName>
</protein>
<sequence>MSSTWEKRIWKSTTARHGKHTPNVFFSFFFCTSNSTAFLSLVFLYRRSCRQLGCFLLKQVRKCSGIVYITSIQYIHFTCLIRGVDVHSMKTLHTFSCIQDIQNSLHAPR</sequence>
<gene>
    <name evidence="2" type="ORF">FB567DRAFT_125838</name>
</gene>
<comment type="caution">
    <text evidence="2">The sequence shown here is derived from an EMBL/GenBank/DDBJ whole genome shotgun (WGS) entry which is preliminary data.</text>
</comment>
<dbReference type="EMBL" id="JAGMVJ010000016">
    <property type="protein sequence ID" value="KAH7079596.1"/>
    <property type="molecule type" value="Genomic_DNA"/>
</dbReference>
<evidence type="ECO:0000313" key="3">
    <source>
        <dbReference type="Proteomes" id="UP000813461"/>
    </source>
</evidence>
<name>A0A8K0QZ29_9PLEO</name>
<evidence type="ECO:0000256" key="1">
    <source>
        <dbReference type="SAM" id="Phobius"/>
    </source>
</evidence>
<dbReference type="AlphaFoldDB" id="A0A8K0QZ29"/>
<feature type="transmembrane region" description="Helical" evidence="1">
    <location>
        <begin position="24"/>
        <end position="45"/>
    </location>
</feature>
<proteinExistence type="predicted"/>